<protein>
    <submittedName>
        <fullName evidence="1">Copia-type polyprotein</fullName>
    </submittedName>
</protein>
<evidence type="ECO:0000313" key="2">
    <source>
        <dbReference type="Proteomes" id="UP000265520"/>
    </source>
</evidence>
<organism evidence="1 2">
    <name type="scientific">Trifolium medium</name>
    <dbReference type="NCBI Taxonomy" id="97028"/>
    <lineage>
        <taxon>Eukaryota</taxon>
        <taxon>Viridiplantae</taxon>
        <taxon>Streptophyta</taxon>
        <taxon>Embryophyta</taxon>
        <taxon>Tracheophyta</taxon>
        <taxon>Spermatophyta</taxon>
        <taxon>Magnoliopsida</taxon>
        <taxon>eudicotyledons</taxon>
        <taxon>Gunneridae</taxon>
        <taxon>Pentapetalae</taxon>
        <taxon>rosids</taxon>
        <taxon>fabids</taxon>
        <taxon>Fabales</taxon>
        <taxon>Fabaceae</taxon>
        <taxon>Papilionoideae</taxon>
        <taxon>50 kb inversion clade</taxon>
        <taxon>NPAAA clade</taxon>
        <taxon>Hologalegina</taxon>
        <taxon>IRL clade</taxon>
        <taxon>Trifolieae</taxon>
        <taxon>Trifolium</taxon>
    </lineage>
</organism>
<feature type="non-terminal residue" evidence="1">
    <location>
        <position position="42"/>
    </location>
</feature>
<evidence type="ECO:0000313" key="1">
    <source>
        <dbReference type="EMBL" id="MCI83122.1"/>
    </source>
</evidence>
<dbReference type="EMBL" id="LXQA011059556">
    <property type="protein sequence ID" value="MCI83122.1"/>
    <property type="molecule type" value="Genomic_DNA"/>
</dbReference>
<comment type="caution">
    <text evidence="1">The sequence shown here is derived from an EMBL/GenBank/DDBJ whole genome shotgun (WGS) entry which is preliminary data.</text>
</comment>
<dbReference type="AlphaFoldDB" id="A0A392V6N2"/>
<accession>A0A392V6N2</accession>
<name>A0A392V6N2_9FABA</name>
<sequence length="42" mass="4854">MARCMVKHRNLPKSLWGEVVSTAVFVLNRCPTRKLKDKVPDE</sequence>
<keyword evidence="2" id="KW-1185">Reference proteome</keyword>
<dbReference type="Proteomes" id="UP000265520">
    <property type="component" value="Unassembled WGS sequence"/>
</dbReference>
<reference evidence="1 2" key="1">
    <citation type="journal article" date="2018" name="Front. Plant Sci.">
        <title>Red Clover (Trifolium pratense) and Zigzag Clover (T. medium) - A Picture of Genomic Similarities and Differences.</title>
        <authorList>
            <person name="Dluhosova J."/>
            <person name="Istvanek J."/>
            <person name="Nedelnik J."/>
            <person name="Repkova J."/>
        </authorList>
    </citation>
    <scope>NUCLEOTIDE SEQUENCE [LARGE SCALE GENOMIC DNA]</scope>
    <source>
        <strain evidence="2">cv. 10/8</strain>
        <tissue evidence="1">Leaf</tissue>
    </source>
</reference>
<proteinExistence type="predicted"/>